<dbReference type="SUPFAM" id="SSF56672">
    <property type="entry name" value="DNA/RNA polymerases"/>
    <property type="match status" value="1"/>
</dbReference>
<dbReference type="PANTHER" id="PTHR37984">
    <property type="entry name" value="PROTEIN CBG26694"/>
    <property type="match status" value="1"/>
</dbReference>
<feature type="region of interest" description="Disordered" evidence="6">
    <location>
        <begin position="591"/>
        <end position="617"/>
    </location>
</feature>
<feature type="compositionally biased region" description="Acidic residues" evidence="6">
    <location>
        <begin position="957"/>
        <end position="975"/>
    </location>
</feature>
<keyword evidence="3" id="KW-0540">Nuclease</keyword>
<feature type="compositionally biased region" description="Basic and acidic residues" evidence="6">
    <location>
        <begin position="925"/>
        <end position="936"/>
    </location>
</feature>
<dbReference type="Gene3D" id="3.30.70.270">
    <property type="match status" value="1"/>
</dbReference>
<keyword evidence="4" id="KW-0378">Hydrolase</keyword>
<dbReference type="EMBL" id="BKCJ010004714">
    <property type="protein sequence ID" value="GEU62673.1"/>
    <property type="molecule type" value="Genomic_DNA"/>
</dbReference>
<accession>A0A6L2LLI6</accession>
<feature type="compositionally biased region" description="Acidic residues" evidence="6">
    <location>
        <begin position="937"/>
        <end position="950"/>
    </location>
</feature>
<keyword evidence="2" id="KW-0548">Nucleotidyltransferase</keyword>
<dbReference type="InterPro" id="IPR000477">
    <property type="entry name" value="RT_dom"/>
</dbReference>
<feature type="region of interest" description="Disordered" evidence="6">
    <location>
        <begin position="1123"/>
        <end position="1171"/>
    </location>
</feature>
<evidence type="ECO:0000256" key="1">
    <source>
        <dbReference type="ARBA" id="ARBA00022679"/>
    </source>
</evidence>
<evidence type="ECO:0000256" key="5">
    <source>
        <dbReference type="ARBA" id="ARBA00023268"/>
    </source>
</evidence>
<dbReference type="PROSITE" id="PS50994">
    <property type="entry name" value="INTEGRASE"/>
    <property type="match status" value="1"/>
</dbReference>
<evidence type="ECO:0000256" key="2">
    <source>
        <dbReference type="ARBA" id="ARBA00022695"/>
    </source>
</evidence>
<dbReference type="CDD" id="cd00303">
    <property type="entry name" value="retropepsin_like"/>
    <property type="match status" value="2"/>
</dbReference>
<feature type="compositionally biased region" description="Basic and acidic residues" evidence="6">
    <location>
        <begin position="1342"/>
        <end position="1357"/>
    </location>
</feature>
<dbReference type="InterPro" id="IPR041577">
    <property type="entry name" value="RT_RNaseH_2"/>
</dbReference>
<reference evidence="8" key="1">
    <citation type="journal article" date="2019" name="Sci. Rep.">
        <title>Draft genome of Tanacetum cinerariifolium, the natural source of mosquito coil.</title>
        <authorList>
            <person name="Yamashiro T."/>
            <person name="Shiraishi A."/>
            <person name="Satake H."/>
            <person name="Nakayama K."/>
        </authorList>
    </citation>
    <scope>NUCLEOTIDE SEQUENCE</scope>
</reference>
<keyword evidence="1" id="KW-0808">Transferase</keyword>
<gene>
    <name evidence="8" type="ORF">Tci_034651</name>
</gene>
<dbReference type="InterPro" id="IPR043128">
    <property type="entry name" value="Rev_trsase/Diguanyl_cyclase"/>
</dbReference>
<dbReference type="Gene3D" id="3.30.420.10">
    <property type="entry name" value="Ribonuclease H-like superfamily/Ribonuclease H"/>
    <property type="match status" value="2"/>
</dbReference>
<dbReference type="Pfam" id="PF08284">
    <property type="entry name" value="RVP_2"/>
    <property type="match status" value="1"/>
</dbReference>
<feature type="compositionally biased region" description="Low complexity" evidence="6">
    <location>
        <begin position="795"/>
        <end position="806"/>
    </location>
</feature>
<feature type="region of interest" description="Disordered" evidence="6">
    <location>
        <begin position="925"/>
        <end position="1007"/>
    </location>
</feature>
<proteinExistence type="predicted"/>
<dbReference type="GO" id="GO:0003676">
    <property type="term" value="F:nucleic acid binding"/>
    <property type="evidence" value="ECO:0007669"/>
    <property type="project" value="InterPro"/>
</dbReference>
<dbReference type="InterPro" id="IPR056924">
    <property type="entry name" value="SH3_Tf2-1"/>
</dbReference>
<dbReference type="GO" id="GO:0015074">
    <property type="term" value="P:DNA integration"/>
    <property type="evidence" value="ECO:0007669"/>
    <property type="project" value="InterPro"/>
</dbReference>
<dbReference type="InterPro" id="IPR012337">
    <property type="entry name" value="RNaseH-like_sf"/>
</dbReference>
<name>A0A6L2LLI6_TANCI</name>
<dbReference type="SUPFAM" id="SSF50630">
    <property type="entry name" value="Acid proteases"/>
    <property type="match status" value="1"/>
</dbReference>
<feature type="compositionally biased region" description="Basic residues" evidence="6">
    <location>
        <begin position="807"/>
        <end position="816"/>
    </location>
</feature>
<dbReference type="InterPro" id="IPR021109">
    <property type="entry name" value="Peptidase_aspartic_dom_sf"/>
</dbReference>
<dbReference type="CDD" id="cd01647">
    <property type="entry name" value="RT_LTR"/>
    <property type="match status" value="1"/>
</dbReference>
<feature type="compositionally biased region" description="Acidic residues" evidence="6">
    <location>
        <begin position="982"/>
        <end position="994"/>
    </location>
</feature>
<feature type="region of interest" description="Disordered" evidence="6">
    <location>
        <begin position="1328"/>
        <end position="1363"/>
    </location>
</feature>
<dbReference type="InterPro" id="IPR043502">
    <property type="entry name" value="DNA/RNA_pol_sf"/>
</dbReference>
<protein>
    <recommendedName>
        <fullName evidence="7">Integrase catalytic domain-containing protein</fullName>
    </recommendedName>
</protein>
<dbReference type="Gene3D" id="3.10.10.10">
    <property type="entry name" value="HIV Type 1 Reverse Transcriptase, subunit A, domain 1"/>
    <property type="match status" value="1"/>
</dbReference>
<feature type="region of interest" description="Disordered" evidence="6">
    <location>
        <begin position="764"/>
        <end position="816"/>
    </location>
</feature>
<keyword evidence="5" id="KW-0511">Multifunctional enzyme</keyword>
<feature type="compositionally biased region" description="Gly residues" evidence="6">
    <location>
        <begin position="1138"/>
        <end position="1159"/>
    </location>
</feature>
<evidence type="ECO:0000313" key="8">
    <source>
        <dbReference type="EMBL" id="GEU62673.1"/>
    </source>
</evidence>
<sequence length="2047" mass="231995">MQTKTEMILEQTQHGVTDEVLISIEGVKELKRNVKIKGERKESLLTLSVPRDTNYCIENPKQAFTDYASSRTDEARDLDKYVESLKLGKNRSAFVQGEMPKKIKDPRLFTLPCRLGDSKPFDTLADLGSCVNLIPLYLFKKFRIGLLEETNHVLRLADGTKSYLIGIVKNVEVHIGKLKLLEDFYVIDMEKDPTTPLLVGRGFLATASAVVDCKKSKIAVGEGITRLLHLGIRERRSRPLRVRDLVITMGLNLPKKILEAQTEALKPENLIAEDVGGMLRKDLPKEKLKPRADETLCLNNRSWVIVDRHTKSAHFLPMRENDPMEKLMKLYMKEVVTQHGVPVSIISDRDGRFTSLFWQALHKALGTRLDMSTAYHPQTDGQSERTIQTLEDMLRACVMLKVSPWKGVVRFGKRGNLNPRYIGPFQVLSKVGDVAYRLELPQQLSRVHNTFHVSNLKKCLSDESLVIPLEGLHVDDKLQFVEEPVEVMDQTRITRQYKVLVFSSKLFANMRLNFEGHPMPLLLVMLLQAQAGEGEGAKKVHSLETELKDHKKIFKDVVGNSRVPTASLLGASTVPHDTSVVSIGTSIVPRGTSTVPPGTSSVPPGTSAAPAGVSSKRKYPMVEEDIPVKARTFKQMEEDRLAMYYNKADWLTIMAQVKANASLSKSLLGDDVFEDNFPARMADLFKRKRQALAEKLAKERQNRPMTQAQQRAYIRQYVKNQSYAVYTTGWTMAYVKSLTDDQLKKEFEKIQKVQSNSRIQAFSRTLKRSGPVVEEPSSKRKKSTESPIPSMTEVPHSPAISSPSSSRTKRKSLGQKRITKPKFTLLELDLDADAQTFIKFGGVTGWYLEPRLAMSSDNAQSAVTYTSISSDSDRPLWGIPLMNAGESSKMDPYKEVAQQGQVHPLSPAYVPNPMELDEHVPVYVPEPEHPEYHVPSDDDIQVEDDDEDPKEDPKEDPSEEHEPEDDNEDPEEDPSEEHKPEDSDETEPFEEDEIVVTPPPPRHRRARISGLIRSPGYDTQTIARAADRAEDVGYVRALLAFERRMMTSIEEVNLRVNYQVQVRRKESANFYTQLLDAQTDRRDIRLEIDVRQSAEDLAVTQMMHIYTLEARARTDTVEDIMPPTMTTRSAGRPVVASQGGGTGGRAGRGGGNQGRGQGNGRNQNGDAVNDNIKGDVSRGCTYKEFLACNPKEYNGKGGAIVYTRWIEKIKSVQDMSGCRDSQKVKYTTGSFIDFKTLTREEFCPSNEMQKLETELWNHALVRASHAAYTSRFHELARLVLHLETPKGKRIERYVYGLALQIRGMVATTKPKTIQKAMQIAGTLFDKALRNGSIKKNPKKRGNRGEPSKDRNVRDDKKRTRTGNDFATIANPIRGGCTSHFAKDCKGMPRNVNPINARNPTVRACYKCGSTDRGRGNQGNQVRGRAFMLGAEEARQDPNIMTCTFTLNDHYAATLFDSGADYRFVSTTFIPLLDIEPIDLGFRHEFEIASGQLVEINKVIKGCKLEIDGHVFDINLIPFRSGSFDVIIRMDWLFDHKAEIICHEKVVRIPLLDGKVLRVLREKPEEMVRQLMSSKAKEKKKKEIVIVKEFPESPYRLAPSEMEELSGQLRELQDKGFIRPSSSPWGAPVLFVKKKDGSFRMCIDYKELNKLTIKNRYLLLRIDDLYDLLQGSQYFSKIDLRSGYHRLKVHEDDIPKTAFRIRYGYFEVTVMPFGLNNALVKSKTFDYGEEQENVFQTLKDKLCNAPILALPDRPEDFVVYCDAPGLGLGCVLMQRGKVIAYASRQLKIHEKNYTTHDLKLEEASDEFTGLQRGLDEMIKLRNDGALYYLDRIWVPLKGMKKDIAIYVSRCLTCLKIKAEHQRPSGLLQQPEIPKWKWEGIAIDFVTKLPRTNSGLARLYLNDIVARHVVPILIISDRESRFTLRFWQLMQEALGTRLDMSTIYHPQTDVEFSYNNSYHSSVRCASFKALYGRKCRSPWFPAQSIRSSNVTALDLPYFLVLITGTSQSRQHVDTSLIHLESRKPPTAELFDVDSGRISIHHCEYQRVSL</sequence>
<organism evidence="8">
    <name type="scientific">Tanacetum cinerariifolium</name>
    <name type="common">Dalmatian daisy</name>
    <name type="synonym">Chrysanthemum cinerariifolium</name>
    <dbReference type="NCBI Taxonomy" id="118510"/>
    <lineage>
        <taxon>Eukaryota</taxon>
        <taxon>Viridiplantae</taxon>
        <taxon>Streptophyta</taxon>
        <taxon>Embryophyta</taxon>
        <taxon>Tracheophyta</taxon>
        <taxon>Spermatophyta</taxon>
        <taxon>Magnoliopsida</taxon>
        <taxon>eudicotyledons</taxon>
        <taxon>Gunneridae</taxon>
        <taxon>Pentapetalae</taxon>
        <taxon>asterids</taxon>
        <taxon>campanulids</taxon>
        <taxon>Asterales</taxon>
        <taxon>Asteraceae</taxon>
        <taxon>Asteroideae</taxon>
        <taxon>Anthemideae</taxon>
        <taxon>Anthemidinae</taxon>
        <taxon>Tanacetum</taxon>
    </lineage>
</organism>
<dbReference type="InterPro" id="IPR001584">
    <property type="entry name" value="Integrase_cat-core"/>
</dbReference>
<feature type="compositionally biased region" description="Low complexity" evidence="6">
    <location>
        <begin position="591"/>
        <end position="607"/>
    </location>
</feature>
<dbReference type="GO" id="GO:0016779">
    <property type="term" value="F:nucleotidyltransferase activity"/>
    <property type="evidence" value="ECO:0007669"/>
    <property type="project" value="UniProtKB-KW"/>
</dbReference>
<dbReference type="SUPFAM" id="SSF53098">
    <property type="entry name" value="Ribonuclease H-like"/>
    <property type="match status" value="2"/>
</dbReference>
<dbReference type="Pfam" id="PF24626">
    <property type="entry name" value="SH3_Tf2-1"/>
    <property type="match status" value="1"/>
</dbReference>
<dbReference type="Pfam" id="PF17919">
    <property type="entry name" value="RT_RNaseH_2"/>
    <property type="match status" value="1"/>
</dbReference>
<evidence type="ECO:0000256" key="6">
    <source>
        <dbReference type="SAM" id="MobiDB-lite"/>
    </source>
</evidence>
<feature type="domain" description="Integrase catalytic" evidence="7">
    <location>
        <begin position="263"/>
        <end position="395"/>
    </location>
</feature>
<dbReference type="Gene3D" id="2.40.70.10">
    <property type="entry name" value="Acid Proteases"/>
    <property type="match status" value="2"/>
</dbReference>
<comment type="caution">
    <text evidence="8">The sequence shown here is derived from an EMBL/GenBank/DDBJ whole genome shotgun (WGS) entry which is preliminary data.</text>
</comment>
<evidence type="ECO:0000256" key="3">
    <source>
        <dbReference type="ARBA" id="ARBA00022722"/>
    </source>
</evidence>
<dbReference type="InterPro" id="IPR036397">
    <property type="entry name" value="RNaseH_sf"/>
</dbReference>
<dbReference type="GO" id="GO:0004519">
    <property type="term" value="F:endonuclease activity"/>
    <property type="evidence" value="ECO:0007669"/>
    <property type="project" value="UniProtKB-KW"/>
</dbReference>
<dbReference type="PANTHER" id="PTHR37984:SF5">
    <property type="entry name" value="PROTEIN NYNRIN-LIKE"/>
    <property type="match status" value="1"/>
</dbReference>
<keyword evidence="4" id="KW-0255">Endonuclease</keyword>
<evidence type="ECO:0000259" key="7">
    <source>
        <dbReference type="PROSITE" id="PS50994"/>
    </source>
</evidence>
<dbReference type="Pfam" id="PF00078">
    <property type="entry name" value="RVT_1"/>
    <property type="match status" value="1"/>
</dbReference>
<dbReference type="InterPro" id="IPR050951">
    <property type="entry name" value="Retrovirus_Pol_polyprotein"/>
</dbReference>
<evidence type="ECO:0000256" key="4">
    <source>
        <dbReference type="ARBA" id="ARBA00022759"/>
    </source>
</evidence>